<evidence type="ECO:0000313" key="2">
    <source>
        <dbReference type="Proteomes" id="UP000069030"/>
    </source>
</evidence>
<dbReference type="Proteomes" id="UP000069030">
    <property type="component" value="Chromosome"/>
</dbReference>
<protein>
    <submittedName>
        <fullName evidence="1">Uncharacterized protein</fullName>
    </submittedName>
</protein>
<sequence>MMRYCFLILFVLVASGNSMAQSYDKVYIEKKDVDVDNAIYKVGRTFYYSYKIQNKEGDSLFIDAKDAENLTSVKDEALPDQFKMEVIAPEKGKRTNKRQTEIRYSFEPMTDFRSSTGLVENEQNVWLHPMRSHFFKALETAPFPYVHLGKSVGYTWSDQMIIGDSWSNPVWGEWKGKLLLDYTYRIEKQEMVSTALGDLSCLKVVSTAKSTLGETELVSYFSEQYGFVKMEYKLLTGLKIVIDLVKVDGF</sequence>
<dbReference type="KEGG" id="mod:AS202_17765"/>
<evidence type="ECO:0000313" key="1">
    <source>
        <dbReference type="EMBL" id="ALU28397.1"/>
    </source>
</evidence>
<dbReference type="RefSeq" id="WP_006258250.1">
    <property type="nucleotide sequence ID" value="NZ_CP013690.1"/>
</dbReference>
<reference evidence="1 2" key="1">
    <citation type="journal article" date="2016" name="J. Zhejiang Univ. Sci. B">
        <title>Antibiotic resistance mechanisms of Myroides sp.</title>
        <authorList>
            <person name="Hu S."/>
            <person name="Yuan S."/>
            <person name="Qu H."/>
            <person name="Jiang T."/>
            <person name="Zhou Y."/>
            <person name="Wang M."/>
            <person name="Ming D."/>
        </authorList>
    </citation>
    <scope>NUCLEOTIDE SEQUENCE [LARGE SCALE GENOMIC DNA]</scope>
    <source>
        <strain evidence="1 2">PR63039</strain>
    </source>
</reference>
<dbReference type="eggNOG" id="ENOG5032C6X">
    <property type="taxonomic scope" value="Bacteria"/>
</dbReference>
<proteinExistence type="predicted"/>
<organism evidence="1 2">
    <name type="scientific">Myroides odoratimimus</name>
    <dbReference type="NCBI Taxonomy" id="76832"/>
    <lineage>
        <taxon>Bacteria</taxon>
        <taxon>Pseudomonadati</taxon>
        <taxon>Bacteroidota</taxon>
        <taxon>Flavobacteriia</taxon>
        <taxon>Flavobacteriales</taxon>
        <taxon>Flavobacteriaceae</taxon>
        <taxon>Myroides</taxon>
    </lineage>
</organism>
<gene>
    <name evidence="1" type="ORF">AS202_17765</name>
</gene>
<dbReference type="EMBL" id="CP013690">
    <property type="protein sequence ID" value="ALU28397.1"/>
    <property type="molecule type" value="Genomic_DNA"/>
</dbReference>
<dbReference type="AlphaFoldDB" id="A0A0U2N8B8"/>
<name>A0A0U2N8B8_9FLAO</name>
<accession>A0A0U2N8B8</accession>